<dbReference type="OrthoDB" id="70142at2759"/>
<evidence type="ECO:0000313" key="1">
    <source>
        <dbReference type="EMBL" id="KAF7261395.1"/>
    </source>
</evidence>
<proteinExistence type="predicted"/>
<reference evidence="1" key="1">
    <citation type="submission" date="2019-07" db="EMBL/GenBank/DDBJ databases">
        <title>Annotation for the trematode Paragonimus miyazaki's.</title>
        <authorList>
            <person name="Choi Y.-J."/>
        </authorList>
    </citation>
    <scope>NUCLEOTIDE SEQUENCE</scope>
    <source>
        <strain evidence="1">Japan</strain>
    </source>
</reference>
<dbReference type="AlphaFoldDB" id="A0A8S9Z1U7"/>
<protein>
    <submittedName>
        <fullName evidence="1">Uncharacterized protein</fullName>
    </submittedName>
</protein>
<comment type="caution">
    <text evidence="1">The sequence shown here is derived from an EMBL/GenBank/DDBJ whole genome shotgun (WGS) entry which is preliminary data.</text>
</comment>
<dbReference type="EMBL" id="JTDE01000396">
    <property type="protein sequence ID" value="KAF7261395.1"/>
    <property type="molecule type" value="Genomic_DNA"/>
</dbReference>
<keyword evidence="2" id="KW-1185">Reference proteome</keyword>
<dbReference type="Proteomes" id="UP000822476">
    <property type="component" value="Unassembled WGS sequence"/>
</dbReference>
<gene>
    <name evidence="1" type="ORF">EG68_01631</name>
</gene>
<name>A0A8S9Z1U7_9TREM</name>
<accession>A0A8S9Z1U7</accession>
<sequence length="264" mass="30350">MPLTLQMGAAEILRIPLRHCQSFDADPIPNPAYRERTYQSNEAYPSELEWIVYRLFQSDREKTTFLRVVVDLSKREGRSEDHQREAATQENLDKFVLDRLSPSADIPMQVKSILPFRYRVNAGLHVEIRNAVGLSVQSGDFVFALGKIVRSNATSSLLENKIYGYGIDDELLFDQLILTCPMANPMWIRSTQVTKPYVDDKAILVVELFRIPLNFSTDGKVFISTPGSWFDLKTEGPKRRGKRTRFHLGEQHLIGWSVVKLFDW</sequence>
<evidence type="ECO:0000313" key="2">
    <source>
        <dbReference type="Proteomes" id="UP000822476"/>
    </source>
</evidence>
<organism evidence="1 2">
    <name type="scientific">Paragonimus skrjabini miyazakii</name>
    <dbReference type="NCBI Taxonomy" id="59628"/>
    <lineage>
        <taxon>Eukaryota</taxon>
        <taxon>Metazoa</taxon>
        <taxon>Spiralia</taxon>
        <taxon>Lophotrochozoa</taxon>
        <taxon>Platyhelminthes</taxon>
        <taxon>Trematoda</taxon>
        <taxon>Digenea</taxon>
        <taxon>Plagiorchiida</taxon>
        <taxon>Troglotremata</taxon>
        <taxon>Troglotrematidae</taxon>
        <taxon>Paragonimus</taxon>
    </lineage>
</organism>